<evidence type="ECO:0000256" key="1">
    <source>
        <dbReference type="SAM" id="MobiDB-lite"/>
    </source>
</evidence>
<dbReference type="Proteomes" id="UP000596660">
    <property type="component" value="Unplaced"/>
</dbReference>
<feature type="compositionally biased region" description="Pro residues" evidence="1">
    <location>
        <begin position="184"/>
        <end position="198"/>
    </location>
</feature>
<feature type="domain" description="Reverse transcriptase Ty1/copia-type" evidence="2">
    <location>
        <begin position="226"/>
        <end position="294"/>
    </location>
</feature>
<reference evidence="3" key="1">
    <citation type="journal article" date="2017" name="Nature">
        <title>The genome of Chenopodium quinoa.</title>
        <authorList>
            <person name="Jarvis D.E."/>
            <person name="Ho Y.S."/>
            <person name="Lightfoot D.J."/>
            <person name="Schmoeckel S.M."/>
            <person name="Li B."/>
            <person name="Borm T.J.A."/>
            <person name="Ohyanagi H."/>
            <person name="Mineta K."/>
            <person name="Michell C.T."/>
            <person name="Saber N."/>
            <person name="Kharbatia N.M."/>
            <person name="Rupper R.R."/>
            <person name="Sharp A.R."/>
            <person name="Dally N."/>
            <person name="Boughton B.A."/>
            <person name="Woo Y.H."/>
            <person name="Gao G."/>
            <person name="Schijlen E.G.W.M."/>
            <person name="Guo X."/>
            <person name="Momin A.A."/>
            <person name="Negrao S."/>
            <person name="Al-Babili S."/>
            <person name="Gehring C."/>
            <person name="Roessner U."/>
            <person name="Jung C."/>
            <person name="Murphy K."/>
            <person name="Arold S.T."/>
            <person name="Gojobori T."/>
            <person name="van der Linden C.G."/>
            <person name="van Loo E.N."/>
            <person name="Jellen E.N."/>
            <person name="Maughan P.J."/>
            <person name="Tester M."/>
        </authorList>
    </citation>
    <scope>NUCLEOTIDE SEQUENCE [LARGE SCALE GENOMIC DNA]</scope>
    <source>
        <strain evidence="3">cv. PI 614886</strain>
    </source>
</reference>
<feature type="region of interest" description="Disordered" evidence="1">
    <location>
        <begin position="85"/>
        <end position="122"/>
    </location>
</feature>
<reference evidence="3" key="2">
    <citation type="submission" date="2021-03" db="UniProtKB">
        <authorList>
            <consortium name="EnsemblPlants"/>
        </authorList>
    </citation>
    <scope>IDENTIFICATION</scope>
</reference>
<organism evidence="3 4">
    <name type="scientific">Chenopodium quinoa</name>
    <name type="common">Quinoa</name>
    <dbReference type="NCBI Taxonomy" id="63459"/>
    <lineage>
        <taxon>Eukaryota</taxon>
        <taxon>Viridiplantae</taxon>
        <taxon>Streptophyta</taxon>
        <taxon>Embryophyta</taxon>
        <taxon>Tracheophyta</taxon>
        <taxon>Spermatophyta</taxon>
        <taxon>Magnoliopsida</taxon>
        <taxon>eudicotyledons</taxon>
        <taxon>Gunneridae</taxon>
        <taxon>Pentapetalae</taxon>
        <taxon>Caryophyllales</taxon>
        <taxon>Chenopodiaceae</taxon>
        <taxon>Chenopodioideae</taxon>
        <taxon>Atripliceae</taxon>
        <taxon>Chenopodium</taxon>
    </lineage>
</organism>
<evidence type="ECO:0000313" key="3">
    <source>
        <dbReference type="EnsemblPlants" id="AUR62026189-RA:cds"/>
    </source>
</evidence>
<dbReference type="InterPro" id="IPR013103">
    <property type="entry name" value="RVT_2"/>
</dbReference>
<accession>A0A803MAS2</accession>
<feature type="compositionally biased region" description="Low complexity" evidence="1">
    <location>
        <begin position="150"/>
        <end position="171"/>
    </location>
</feature>
<name>A0A803MAS2_CHEQI</name>
<dbReference type="EnsemblPlants" id="AUR62026189-RA">
    <property type="protein sequence ID" value="AUR62026189-RA:cds"/>
    <property type="gene ID" value="AUR62026189"/>
</dbReference>
<sequence length="308" mass="33335">MLELEEQGNAVDVAVESHEEAHVSQSPSMLQRLSVEQAQILEIFKVLTIAMVVARVIRAKRVVERASLPPRTVARTTSRNSCSTKVVRCSSSRDKQLAPTTKHEQLPATSPSRDLASAGVGRVQHAAAGLGTVEQHAQHTTLHHELSEAVQQHHAPSSPPSSSIVDSSQPHISPPSSPSSQPHISPPSSPSSQPPISPPSHVTVPQPNHPMATRSKHEEYDALIANGTWDLVSRPSNVNVIHSLWIFRHKTNSDGSFERHKARLVGDGKSQREGIDCDETFSPVVKQATIQVVLSSFVSLLAYLSIGC</sequence>
<evidence type="ECO:0000259" key="2">
    <source>
        <dbReference type="Pfam" id="PF07727"/>
    </source>
</evidence>
<keyword evidence="4" id="KW-1185">Reference proteome</keyword>
<dbReference type="AlphaFoldDB" id="A0A803MAS2"/>
<feature type="compositionally biased region" description="Basic and acidic residues" evidence="1">
    <location>
        <begin position="91"/>
        <end position="105"/>
    </location>
</feature>
<feature type="region of interest" description="Disordered" evidence="1">
    <location>
        <begin position="135"/>
        <end position="213"/>
    </location>
</feature>
<proteinExistence type="predicted"/>
<dbReference type="Gramene" id="AUR62026189-RA">
    <property type="protein sequence ID" value="AUR62026189-RA:cds"/>
    <property type="gene ID" value="AUR62026189"/>
</dbReference>
<protein>
    <recommendedName>
        <fullName evidence="2">Reverse transcriptase Ty1/copia-type domain-containing protein</fullName>
    </recommendedName>
</protein>
<evidence type="ECO:0000313" key="4">
    <source>
        <dbReference type="Proteomes" id="UP000596660"/>
    </source>
</evidence>
<dbReference type="Pfam" id="PF07727">
    <property type="entry name" value="RVT_2"/>
    <property type="match status" value="1"/>
</dbReference>